<proteinExistence type="predicted"/>
<protein>
    <submittedName>
        <fullName evidence="11">Uncharacterized protein</fullName>
    </submittedName>
</protein>
<dbReference type="GO" id="GO:0005549">
    <property type="term" value="F:odorant binding"/>
    <property type="evidence" value="ECO:0007669"/>
    <property type="project" value="InterPro"/>
</dbReference>
<comment type="caution">
    <text evidence="11">The sequence shown here is derived from an EMBL/GenBank/DDBJ whole genome shotgun (WGS) entry which is preliminary data.</text>
</comment>
<dbReference type="GO" id="GO:0007165">
    <property type="term" value="P:signal transduction"/>
    <property type="evidence" value="ECO:0007669"/>
    <property type="project" value="UniProtKB-KW"/>
</dbReference>
<feature type="transmembrane region" description="Helical" evidence="10">
    <location>
        <begin position="229"/>
        <end position="250"/>
    </location>
</feature>
<evidence type="ECO:0000256" key="1">
    <source>
        <dbReference type="ARBA" id="ARBA00004651"/>
    </source>
</evidence>
<keyword evidence="7 10" id="KW-0472">Membrane</keyword>
<feature type="transmembrane region" description="Helical" evidence="10">
    <location>
        <begin position="145"/>
        <end position="167"/>
    </location>
</feature>
<dbReference type="PANTHER" id="PTHR21137:SF35">
    <property type="entry name" value="ODORANT RECEPTOR 19A-RELATED"/>
    <property type="match status" value="1"/>
</dbReference>
<dbReference type="EMBL" id="JAQQBR010000003">
    <property type="protein sequence ID" value="KAK0179428.1"/>
    <property type="molecule type" value="Genomic_DNA"/>
</dbReference>
<evidence type="ECO:0000256" key="10">
    <source>
        <dbReference type="SAM" id="Phobius"/>
    </source>
</evidence>
<evidence type="ECO:0000256" key="9">
    <source>
        <dbReference type="ARBA" id="ARBA00023224"/>
    </source>
</evidence>
<evidence type="ECO:0000256" key="8">
    <source>
        <dbReference type="ARBA" id="ARBA00023170"/>
    </source>
</evidence>
<feature type="transmembrane region" description="Helical" evidence="10">
    <location>
        <begin position="55"/>
        <end position="74"/>
    </location>
</feature>
<dbReference type="PANTHER" id="PTHR21137">
    <property type="entry name" value="ODORANT RECEPTOR"/>
    <property type="match status" value="1"/>
</dbReference>
<dbReference type="Pfam" id="PF02949">
    <property type="entry name" value="7tm_6"/>
    <property type="match status" value="1"/>
</dbReference>
<dbReference type="GO" id="GO:0004984">
    <property type="term" value="F:olfactory receptor activity"/>
    <property type="evidence" value="ECO:0007669"/>
    <property type="project" value="InterPro"/>
</dbReference>
<organism evidence="11 12">
    <name type="scientific">Microctonus hyperodae</name>
    <name type="common">Parasitoid wasp</name>
    <dbReference type="NCBI Taxonomy" id="165561"/>
    <lineage>
        <taxon>Eukaryota</taxon>
        <taxon>Metazoa</taxon>
        <taxon>Ecdysozoa</taxon>
        <taxon>Arthropoda</taxon>
        <taxon>Hexapoda</taxon>
        <taxon>Insecta</taxon>
        <taxon>Pterygota</taxon>
        <taxon>Neoptera</taxon>
        <taxon>Endopterygota</taxon>
        <taxon>Hymenoptera</taxon>
        <taxon>Apocrita</taxon>
        <taxon>Ichneumonoidea</taxon>
        <taxon>Braconidae</taxon>
        <taxon>Euphorinae</taxon>
        <taxon>Microctonus</taxon>
    </lineage>
</organism>
<reference evidence="11" key="1">
    <citation type="journal article" date="2023" name="bioRxiv">
        <title>Scaffold-level genome assemblies of two parasitoid biocontrol wasps reveal the parthenogenesis mechanism and an associated novel virus.</title>
        <authorList>
            <person name="Inwood S."/>
            <person name="Skelly J."/>
            <person name="Guhlin J."/>
            <person name="Harrop T."/>
            <person name="Goldson S."/>
            <person name="Dearden P."/>
        </authorList>
    </citation>
    <scope>NUCLEOTIDE SEQUENCE</scope>
    <source>
        <strain evidence="11">Lincoln</strain>
        <tissue evidence="11">Whole body</tissue>
    </source>
</reference>
<evidence type="ECO:0000256" key="5">
    <source>
        <dbReference type="ARBA" id="ARBA00022725"/>
    </source>
</evidence>
<gene>
    <name evidence="11" type="ORF">PV327_005181</name>
</gene>
<keyword evidence="4 10" id="KW-0812">Transmembrane</keyword>
<feature type="transmembrane region" description="Helical" evidence="10">
    <location>
        <begin position="179"/>
        <end position="200"/>
    </location>
</feature>
<evidence type="ECO:0000256" key="6">
    <source>
        <dbReference type="ARBA" id="ARBA00022989"/>
    </source>
</evidence>
<keyword evidence="12" id="KW-1185">Reference proteome</keyword>
<sequence>MKLIFKSNMIAQSALFEMSASGVTVSRMNVDQSSNSLPFNTYLPYNYSTPVIHRFTILAQYFIVFIAGHIQAGFDTLFPGIMMQICAKLAILKHRFRIVVIILGKMHETRTFSSKYYENVDKKLINDWIESHNAILSLYDNIESVFSKVIFVQYFMSALSLCITVYFISQMRIFTMEFIGNFVFLIASTTEIFALCFSANQVTLEFAGLHQAIYNTKWYDLNISTKKNIMLMMVRTLRPIIFTSGFLAVLSLDSFKSLIKVAYSIYNVLKSKKL</sequence>
<evidence type="ECO:0000313" key="11">
    <source>
        <dbReference type="EMBL" id="KAK0179428.1"/>
    </source>
</evidence>
<dbReference type="Proteomes" id="UP001168972">
    <property type="component" value="Unassembled WGS sequence"/>
</dbReference>
<keyword evidence="8" id="KW-0675">Receptor</keyword>
<name>A0AA39G163_MICHY</name>
<evidence type="ECO:0000256" key="4">
    <source>
        <dbReference type="ARBA" id="ARBA00022692"/>
    </source>
</evidence>
<dbReference type="InterPro" id="IPR004117">
    <property type="entry name" value="7tm6_olfct_rcpt"/>
</dbReference>
<reference evidence="11" key="2">
    <citation type="submission" date="2023-03" db="EMBL/GenBank/DDBJ databases">
        <authorList>
            <person name="Inwood S.N."/>
            <person name="Skelly J.G."/>
            <person name="Guhlin J."/>
            <person name="Harrop T.W.R."/>
            <person name="Goldson S.G."/>
            <person name="Dearden P.K."/>
        </authorList>
    </citation>
    <scope>NUCLEOTIDE SEQUENCE</scope>
    <source>
        <strain evidence="11">Lincoln</strain>
        <tissue evidence="11">Whole body</tissue>
    </source>
</reference>
<dbReference type="GO" id="GO:0005886">
    <property type="term" value="C:plasma membrane"/>
    <property type="evidence" value="ECO:0007669"/>
    <property type="project" value="UniProtKB-SubCell"/>
</dbReference>
<keyword evidence="5" id="KW-0552">Olfaction</keyword>
<evidence type="ECO:0000313" key="12">
    <source>
        <dbReference type="Proteomes" id="UP001168972"/>
    </source>
</evidence>
<keyword evidence="2" id="KW-1003">Cell membrane</keyword>
<keyword evidence="6 10" id="KW-1133">Transmembrane helix</keyword>
<comment type="subcellular location">
    <subcellularLocation>
        <location evidence="1">Cell membrane</location>
        <topology evidence="1">Multi-pass membrane protein</topology>
    </subcellularLocation>
</comment>
<accession>A0AA39G163</accession>
<dbReference type="AlphaFoldDB" id="A0AA39G163"/>
<evidence type="ECO:0000256" key="3">
    <source>
        <dbReference type="ARBA" id="ARBA00022606"/>
    </source>
</evidence>
<keyword evidence="9" id="KW-0807">Transducer</keyword>
<keyword evidence="3" id="KW-0716">Sensory transduction</keyword>
<evidence type="ECO:0000256" key="2">
    <source>
        <dbReference type="ARBA" id="ARBA00022475"/>
    </source>
</evidence>
<evidence type="ECO:0000256" key="7">
    <source>
        <dbReference type="ARBA" id="ARBA00023136"/>
    </source>
</evidence>